<evidence type="ECO:0008006" key="3">
    <source>
        <dbReference type="Google" id="ProtNLM"/>
    </source>
</evidence>
<name>A0A417YN53_9BACI</name>
<organism evidence="1 2">
    <name type="scientific">Oceanobacillus profundus</name>
    <dbReference type="NCBI Taxonomy" id="372463"/>
    <lineage>
        <taxon>Bacteria</taxon>
        <taxon>Bacillati</taxon>
        <taxon>Bacillota</taxon>
        <taxon>Bacilli</taxon>
        <taxon>Bacillales</taxon>
        <taxon>Bacillaceae</taxon>
        <taxon>Oceanobacillus</taxon>
    </lineage>
</organism>
<dbReference type="Proteomes" id="UP000285456">
    <property type="component" value="Unassembled WGS sequence"/>
</dbReference>
<dbReference type="OrthoDB" id="2649700at2"/>
<evidence type="ECO:0000313" key="1">
    <source>
        <dbReference type="EMBL" id="RHW35241.1"/>
    </source>
</evidence>
<reference evidence="1 2" key="1">
    <citation type="journal article" date="2007" name="Int. J. Syst. Evol. Microbiol.">
        <title>Oceanobacillus profundus sp. nov., isolated from a deep-sea sediment core.</title>
        <authorList>
            <person name="Kim Y.G."/>
            <person name="Choi D.H."/>
            <person name="Hyun S."/>
            <person name="Cho B.C."/>
        </authorList>
    </citation>
    <scope>NUCLEOTIDE SEQUENCE [LARGE SCALE GENOMIC DNA]</scope>
    <source>
        <strain evidence="1 2">DSM 18246</strain>
    </source>
</reference>
<accession>A0A417YN53</accession>
<sequence>MEFTFISIILIIFIYLTAKINKLEQNMKQLKTSLEQVMKEVEIPEHPINGRLYELIQDGKEIKAIKEARASLGLSLIEGKEYIENLKNNMNS</sequence>
<dbReference type="EMBL" id="QWEH01000001">
    <property type="protein sequence ID" value="RHW35241.1"/>
    <property type="molecule type" value="Genomic_DNA"/>
</dbReference>
<proteinExistence type="predicted"/>
<dbReference type="AlphaFoldDB" id="A0A417YN53"/>
<evidence type="ECO:0000313" key="2">
    <source>
        <dbReference type="Proteomes" id="UP000285456"/>
    </source>
</evidence>
<protein>
    <recommendedName>
        <fullName evidence="3">Ribosomal protein L7/L12 C-terminal domain-containing protein</fullName>
    </recommendedName>
</protein>
<keyword evidence="2" id="KW-1185">Reference proteome</keyword>
<dbReference type="RefSeq" id="WP_118888396.1">
    <property type="nucleotide sequence ID" value="NZ_JBHTNL010000018.1"/>
</dbReference>
<gene>
    <name evidence="1" type="ORF">D1B32_01080</name>
</gene>
<comment type="caution">
    <text evidence="1">The sequence shown here is derived from an EMBL/GenBank/DDBJ whole genome shotgun (WGS) entry which is preliminary data.</text>
</comment>